<comment type="caution">
    <text evidence="1">The sequence shown here is derived from an EMBL/GenBank/DDBJ whole genome shotgun (WGS) entry which is preliminary data.</text>
</comment>
<proteinExistence type="predicted"/>
<evidence type="ECO:0000313" key="1">
    <source>
        <dbReference type="EMBL" id="MPN10135.1"/>
    </source>
</evidence>
<name>A0A645F6Y2_9ZZZZ</name>
<dbReference type="EMBL" id="VSSQ01056279">
    <property type="protein sequence ID" value="MPN10135.1"/>
    <property type="molecule type" value="Genomic_DNA"/>
</dbReference>
<reference evidence="1" key="1">
    <citation type="submission" date="2019-08" db="EMBL/GenBank/DDBJ databases">
        <authorList>
            <person name="Kucharzyk K."/>
            <person name="Murdoch R.W."/>
            <person name="Higgins S."/>
            <person name="Loffler F."/>
        </authorList>
    </citation>
    <scope>NUCLEOTIDE SEQUENCE</scope>
</reference>
<organism evidence="1">
    <name type="scientific">bioreactor metagenome</name>
    <dbReference type="NCBI Taxonomy" id="1076179"/>
    <lineage>
        <taxon>unclassified sequences</taxon>
        <taxon>metagenomes</taxon>
        <taxon>ecological metagenomes</taxon>
    </lineage>
</organism>
<protein>
    <submittedName>
        <fullName evidence="1">Uncharacterized protein</fullName>
    </submittedName>
</protein>
<dbReference type="AlphaFoldDB" id="A0A645F6Y2"/>
<accession>A0A645F6Y2</accession>
<gene>
    <name evidence="1" type="ORF">SDC9_157430</name>
</gene>
<sequence length="78" mass="8610">MDTLAILTLSLTSMFSTLILAVTMDTGVLVLMMMVFSSVVDTCQLPLQWMTVEETKGGIKSILDVPSRYRVSVDHAAW</sequence>